<dbReference type="Proteomes" id="UP000366872">
    <property type="component" value="Unassembled WGS sequence"/>
</dbReference>
<dbReference type="SUPFAM" id="SSF102114">
    <property type="entry name" value="Radical SAM enzymes"/>
    <property type="match status" value="1"/>
</dbReference>
<keyword evidence="2" id="KW-0949">S-adenosyl-L-methionine</keyword>
<keyword evidence="3" id="KW-0479">Metal-binding</keyword>
<proteinExistence type="predicted"/>
<keyword evidence="8" id="KW-1185">Reference proteome</keyword>
<dbReference type="PANTHER" id="PTHR43524">
    <property type="entry name" value="RADICAL SAM SUPERFAMILY PROTEIN"/>
    <property type="match status" value="1"/>
</dbReference>
<evidence type="ECO:0000256" key="3">
    <source>
        <dbReference type="ARBA" id="ARBA00022723"/>
    </source>
</evidence>
<keyword evidence="5" id="KW-0411">Iron-sulfur</keyword>
<sequence length="397" mass="44464">MSATLMKRLMTEPDKRLLWKFAYNFGYKGMRSIERFQKRLKQGEYFPAFLFISVTNACNLACQGCWVSQSNPPKEIAPGTLDNLITECKKQGSYFFGILGGEPLLYDGLFEVFEKHPECYFLLFTNGMMITDAVAKEMRRIGNISPLISIEGLEEVSDVRRGGESVYQQSMMGLANCTRNRLVTGVCTSVCKSNIDDLANEKFVNEVARLGAHYLWYYIYRPVGPNPTPSLALNSEQVTDLRRFMVDVRRKAPIMVVDAYWDDQGAALCPAAVGIANHISPDGYIEPCPPLQFAKDNIGDGTGLYDIFNNSEFLAKFRSMCTATTQGCIIMEHPGKLAEFIESEDATDSSGRGTLLQELGCMGSCGSHHQPGKEIPERSWAYRFAKKHWFFGFGAYG</sequence>
<feature type="domain" description="Radical SAM core" evidence="6">
    <location>
        <begin position="44"/>
        <end position="263"/>
    </location>
</feature>
<evidence type="ECO:0000256" key="2">
    <source>
        <dbReference type="ARBA" id="ARBA00022691"/>
    </source>
</evidence>
<dbReference type="SFLD" id="SFLDG01067">
    <property type="entry name" value="SPASM/twitch_domain_containing"/>
    <property type="match status" value="1"/>
</dbReference>
<dbReference type="RefSeq" id="WP_136082977.1">
    <property type="nucleotide sequence ID" value="NZ_CAAHFG010000004.1"/>
</dbReference>
<name>A0A6C2UCD8_PONDE</name>
<dbReference type="GO" id="GO:0003824">
    <property type="term" value="F:catalytic activity"/>
    <property type="evidence" value="ECO:0007669"/>
    <property type="project" value="InterPro"/>
</dbReference>
<dbReference type="InterPro" id="IPR058240">
    <property type="entry name" value="rSAM_sf"/>
</dbReference>
<dbReference type="EMBL" id="CAAHFG010000004">
    <property type="protein sequence ID" value="VGO17513.1"/>
    <property type="molecule type" value="Genomic_DNA"/>
</dbReference>
<evidence type="ECO:0000256" key="5">
    <source>
        <dbReference type="ARBA" id="ARBA00023014"/>
    </source>
</evidence>
<dbReference type="CDD" id="cd01335">
    <property type="entry name" value="Radical_SAM"/>
    <property type="match status" value="1"/>
</dbReference>
<evidence type="ECO:0000256" key="4">
    <source>
        <dbReference type="ARBA" id="ARBA00023004"/>
    </source>
</evidence>
<evidence type="ECO:0000313" key="8">
    <source>
        <dbReference type="Proteomes" id="UP000366872"/>
    </source>
</evidence>
<comment type="cofactor">
    <cofactor evidence="1">
        <name>[4Fe-4S] cluster</name>
        <dbReference type="ChEBI" id="CHEBI:49883"/>
    </cofactor>
</comment>
<organism evidence="7 8">
    <name type="scientific">Pontiella desulfatans</name>
    <dbReference type="NCBI Taxonomy" id="2750659"/>
    <lineage>
        <taxon>Bacteria</taxon>
        <taxon>Pseudomonadati</taxon>
        <taxon>Kiritimatiellota</taxon>
        <taxon>Kiritimatiellia</taxon>
        <taxon>Kiritimatiellales</taxon>
        <taxon>Pontiellaceae</taxon>
        <taxon>Pontiella</taxon>
    </lineage>
</organism>
<evidence type="ECO:0000313" key="7">
    <source>
        <dbReference type="EMBL" id="VGO17513.1"/>
    </source>
</evidence>
<accession>A0A6C2UCD8</accession>
<dbReference type="PANTHER" id="PTHR43524:SF1">
    <property type="entry name" value="RADICAL SAM SUPERFAMILY PROTEIN"/>
    <property type="match status" value="1"/>
</dbReference>
<keyword evidence="4" id="KW-0408">Iron</keyword>
<dbReference type="PROSITE" id="PS51918">
    <property type="entry name" value="RADICAL_SAM"/>
    <property type="match status" value="1"/>
</dbReference>
<protein>
    <submittedName>
        <fullName evidence="7">Sporulation killing factor maturation protein SkfB</fullName>
    </submittedName>
</protein>
<dbReference type="Gene3D" id="3.20.20.70">
    <property type="entry name" value="Aldolase class I"/>
    <property type="match status" value="1"/>
</dbReference>
<dbReference type="SFLD" id="SFLDS00029">
    <property type="entry name" value="Radical_SAM"/>
    <property type="match status" value="1"/>
</dbReference>
<dbReference type="GO" id="GO:0046872">
    <property type="term" value="F:metal ion binding"/>
    <property type="evidence" value="ECO:0007669"/>
    <property type="project" value="UniProtKB-KW"/>
</dbReference>
<dbReference type="Pfam" id="PF04055">
    <property type="entry name" value="Radical_SAM"/>
    <property type="match status" value="1"/>
</dbReference>
<gene>
    <name evidence="7" type="primary">skfB</name>
    <name evidence="7" type="ORF">PDESU_06110</name>
</gene>
<reference evidence="7 8" key="1">
    <citation type="submission" date="2019-04" db="EMBL/GenBank/DDBJ databases">
        <authorList>
            <person name="Van Vliet M D."/>
        </authorList>
    </citation>
    <scope>NUCLEOTIDE SEQUENCE [LARGE SCALE GENOMIC DNA]</scope>
    <source>
        <strain evidence="7 8">F1</strain>
    </source>
</reference>
<dbReference type="InterPro" id="IPR013785">
    <property type="entry name" value="Aldolase_TIM"/>
</dbReference>
<evidence type="ECO:0000256" key="1">
    <source>
        <dbReference type="ARBA" id="ARBA00001966"/>
    </source>
</evidence>
<dbReference type="GO" id="GO:0051536">
    <property type="term" value="F:iron-sulfur cluster binding"/>
    <property type="evidence" value="ECO:0007669"/>
    <property type="project" value="UniProtKB-KW"/>
</dbReference>
<evidence type="ECO:0000259" key="6">
    <source>
        <dbReference type="PROSITE" id="PS51918"/>
    </source>
</evidence>
<dbReference type="AlphaFoldDB" id="A0A6C2UCD8"/>
<dbReference type="InterPro" id="IPR007197">
    <property type="entry name" value="rSAM"/>
</dbReference>